<keyword evidence="3" id="KW-0540">Nuclease</keyword>
<dbReference type="InterPro" id="IPR005135">
    <property type="entry name" value="Endo/exonuclease/phosphatase"/>
</dbReference>
<keyword evidence="5" id="KW-0227">DNA damage</keyword>
<evidence type="ECO:0000256" key="9">
    <source>
        <dbReference type="SAM" id="Phobius"/>
    </source>
</evidence>
<dbReference type="OrthoDB" id="635146at2"/>
<evidence type="ECO:0000256" key="3">
    <source>
        <dbReference type="ARBA" id="ARBA00022722"/>
    </source>
</evidence>
<dbReference type="InterPro" id="IPR036691">
    <property type="entry name" value="Endo/exonu/phosph_ase_sf"/>
</dbReference>
<keyword evidence="9" id="KW-0472">Membrane</keyword>
<evidence type="ECO:0000313" key="11">
    <source>
        <dbReference type="EMBL" id="PJJ64601.1"/>
    </source>
</evidence>
<evidence type="ECO:0000256" key="6">
    <source>
        <dbReference type="ARBA" id="ARBA00022801"/>
    </source>
</evidence>
<keyword evidence="9" id="KW-1133">Transmembrane helix</keyword>
<comment type="cofactor">
    <cofactor evidence="1">
        <name>Mn(2+)</name>
        <dbReference type="ChEBI" id="CHEBI:29035"/>
    </cofactor>
</comment>
<feature type="transmembrane region" description="Helical" evidence="9">
    <location>
        <begin position="6"/>
        <end position="28"/>
    </location>
</feature>
<organism evidence="11 12">
    <name type="scientific">Chryseobacterium geocarposphaerae</name>
    <dbReference type="NCBI Taxonomy" id="1416776"/>
    <lineage>
        <taxon>Bacteria</taxon>
        <taxon>Pseudomonadati</taxon>
        <taxon>Bacteroidota</taxon>
        <taxon>Flavobacteriia</taxon>
        <taxon>Flavobacteriales</taxon>
        <taxon>Weeksellaceae</taxon>
        <taxon>Chryseobacterium group</taxon>
        <taxon>Chryseobacterium</taxon>
    </lineage>
</organism>
<feature type="domain" description="Endonuclease/exonuclease/phosphatase" evidence="10">
    <location>
        <begin position="99"/>
        <end position="320"/>
    </location>
</feature>
<keyword evidence="11" id="KW-0255">Endonuclease</keyword>
<feature type="transmembrane region" description="Helical" evidence="9">
    <location>
        <begin position="35"/>
        <end position="59"/>
    </location>
</feature>
<name>A0A2M9C2E0_9FLAO</name>
<dbReference type="GO" id="GO:0006281">
    <property type="term" value="P:DNA repair"/>
    <property type="evidence" value="ECO:0007669"/>
    <property type="project" value="UniProtKB-KW"/>
</dbReference>
<comment type="cofactor">
    <cofactor evidence="2">
        <name>Mg(2+)</name>
        <dbReference type="ChEBI" id="CHEBI:18420"/>
    </cofactor>
</comment>
<evidence type="ECO:0000256" key="7">
    <source>
        <dbReference type="ARBA" id="ARBA00022842"/>
    </source>
</evidence>
<protein>
    <submittedName>
        <fullName evidence="11">Endonuclease/exonuclease/phosphatase family metal-dependent hydrolase</fullName>
    </submittedName>
</protein>
<keyword evidence="6 11" id="KW-0378">Hydrolase</keyword>
<evidence type="ECO:0000256" key="8">
    <source>
        <dbReference type="ARBA" id="ARBA00023204"/>
    </source>
</evidence>
<dbReference type="Gene3D" id="3.60.10.10">
    <property type="entry name" value="Endonuclease/exonuclease/phosphatase"/>
    <property type="match status" value="1"/>
</dbReference>
<comment type="caution">
    <text evidence="11">The sequence shown here is derived from an EMBL/GenBank/DDBJ whole genome shotgun (WGS) entry which is preliminary data.</text>
</comment>
<dbReference type="SUPFAM" id="SSF56219">
    <property type="entry name" value="DNase I-like"/>
    <property type="match status" value="1"/>
</dbReference>
<accession>A0A2M9C2E0</accession>
<dbReference type="RefSeq" id="WP_100377595.1">
    <property type="nucleotide sequence ID" value="NZ_PGFD01000002.1"/>
</dbReference>
<keyword evidence="12" id="KW-1185">Reference proteome</keyword>
<dbReference type="EMBL" id="PGFD01000002">
    <property type="protein sequence ID" value="PJJ64601.1"/>
    <property type="molecule type" value="Genomic_DNA"/>
</dbReference>
<gene>
    <name evidence="11" type="ORF">CLV73_2965</name>
</gene>
<dbReference type="AlphaFoldDB" id="A0A2M9C2E0"/>
<sequence>MKVFRLILFILHLGIFILLLGVLMNSIVPPKVFPWLNLLSLGFPILISAYILLTFFWIISWKKRAFVFLLFGLLFFKPVIRWVNFSSKKDQEANLKIVSLNAKGGKFGADQIQDYIDRQNADVVFLQEPSIPDINLKNLSGKSNMPVLSFYSRYEVVNHKNLFEGLENKDITAQCEVIDINIRGKIYRCINVHLESFGIVKDMVKLNGNKDEDEIKTKNVLRKLLSNFKNHQDQIDSIKKEIENSPYPVFVVGDFNSVPNSYEYYKASDNLTDAFVEVGRGSGTSFHDFKFPLRIDYIFTSKSIQPVSYKVDHHVQISDHFPVIATFKLAD</sequence>
<dbReference type="PANTHER" id="PTHR15822">
    <property type="entry name" value="TRAF AND TNF RECEPTOR-ASSOCIATED PROTEIN"/>
    <property type="match status" value="1"/>
</dbReference>
<proteinExistence type="predicted"/>
<reference evidence="11 12" key="1">
    <citation type="submission" date="2017-11" db="EMBL/GenBank/DDBJ databases">
        <title>Genomic Encyclopedia of Archaeal and Bacterial Type Strains, Phase II (KMG-II): From Individual Species to Whole Genera.</title>
        <authorList>
            <person name="Goeker M."/>
        </authorList>
    </citation>
    <scope>NUCLEOTIDE SEQUENCE [LARGE SCALE GENOMIC DNA]</scope>
    <source>
        <strain evidence="11 12">DSM 27617</strain>
    </source>
</reference>
<keyword evidence="7" id="KW-0460">Magnesium</keyword>
<evidence type="ECO:0000256" key="1">
    <source>
        <dbReference type="ARBA" id="ARBA00001936"/>
    </source>
</evidence>
<evidence type="ECO:0000256" key="4">
    <source>
        <dbReference type="ARBA" id="ARBA00022723"/>
    </source>
</evidence>
<dbReference type="GO" id="GO:0004519">
    <property type="term" value="F:endonuclease activity"/>
    <property type="evidence" value="ECO:0007669"/>
    <property type="project" value="UniProtKB-KW"/>
</dbReference>
<keyword evidence="11" id="KW-0269">Exonuclease</keyword>
<dbReference type="Proteomes" id="UP000228740">
    <property type="component" value="Unassembled WGS sequence"/>
</dbReference>
<keyword evidence="4" id="KW-0479">Metal-binding</keyword>
<dbReference type="PANTHER" id="PTHR15822:SF4">
    <property type="entry name" value="TYROSYL-DNA PHOSPHODIESTERASE 2"/>
    <property type="match status" value="1"/>
</dbReference>
<evidence type="ECO:0000256" key="2">
    <source>
        <dbReference type="ARBA" id="ARBA00001946"/>
    </source>
</evidence>
<keyword evidence="9" id="KW-0812">Transmembrane</keyword>
<evidence type="ECO:0000259" key="10">
    <source>
        <dbReference type="Pfam" id="PF03372"/>
    </source>
</evidence>
<evidence type="ECO:0000313" key="12">
    <source>
        <dbReference type="Proteomes" id="UP000228740"/>
    </source>
</evidence>
<evidence type="ECO:0000256" key="5">
    <source>
        <dbReference type="ARBA" id="ARBA00022763"/>
    </source>
</evidence>
<dbReference type="CDD" id="cd09084">
    <property type="entry name" value="EEP-2"/>
    <property type="match status" value="1"/>
</dbReference>
<dbReference type="GO" id="GO:0046872">
    <property type="term" value="F:metal ion binding"/>
    <property type="evidence" value="ECO:0007669"/>
    <property type="project" value="UniProtKB-KW"/>
</dbReference>
<feature type="transmembrane region" description="Helical" evidence="9">
    <location>
        <begin position="65"/>
        <end position="83"/>
    </location>
</feature>
<keyword evidence="8" id="KW-0234">DNA repair</keyword>
<dbReference type="GO" id="GO:0004527">
    <property type="term" value="F:exonuclease activity"/>
    <property type="evidence" value="ECO:0007669"/>
    <property type="project" value="UniProtKB-KW"/>
</dbReference>
<dbReference type="InterPro" id="IPR051547">
    <property type="entry name" value="TDP2-like"/>
</dbReference>
<dbReference type="Pfam" id="PF03372">
    <property type="entry name" value="Exo_endo_phos"/>
    <property type="match status" value="1"/>
</dbReference>